<feature type="compositionally biased region" description="Gly residues" evidence="8">
    <location>
        <begin position="826"/>
        <end position="836"/>
    </location>
</feature>
<comment type="subcellular location">
    <subcellularLocation>
        <location evidence="1">Cell membrane</location>
        <topology evidence="1">Multi-pass membrane protein</topology>
    </subcellularLocation>
</comment>
<keyword evidence="10" id="KW-0732">Signal</keyword>
<dbReference type="Gene3D" id="3.30.70.100">
    <property type="match status" value="1"/>
</dbReference>
<evidence type="ECO:0000256" key="4">
    <source>
        <dbReference type="ARBA" id="ARBA00022692"/>
    </source>
</evidence>
<feature type="transmembrane region" description="Helical" evidence="9">
    <location>
        <begin position="448"/>
        <end position="475"/>
    </location>
</feature>
<dbReference type="InterPro" id="IPR022249">
    <property type="entry name" value="DUF3772"/>
</dbReference>
<dbReference type="Pfam" id="PF12607">
    <property type="entry name" value="DUF3772"/>
    <property type="match status" value="1"/>
</dbReference>
<keyword evidence="3" id="KW-1003">Cell membrane</keyword>
<feature type="domain" description="DUF3772" evidence="12">
    <location>
        <begin position="134"/>
        <end position="194"/>
    </location>
</feature>
<keyword evidence="15" id="KW-1185">Reference proteome</keyword>
<evidence type="ECO:0000256" key="1">
    <source>
        <dbReference type="ARBA" id="ARBA00004651"/>
    </source>
</evidence>
<feature type="transmembrane region" description="Helical" evidence="9">
    <location>
        <begin position="541"/>
        <end position="565"/>
    </location>
</feature>
<dbReference type="Proteomes" id="UP000606044">
    <property type="component" value="Unassembled WGS sequence"/>
</dbReference>
<dbReference type="SUPFAM" id="SSF82689">
    <property type="entry name" value="Mechanosensitive channel protein MscS (YggB), C-terminal domain"/>
    <property type="match status" value="1"/>
</dbReference>
<dbReference type="InterPro" id="IPR023408">
    <property type="entry name" value="MscS_beta-dom_sf"/>
</dbReference>
<dbReference type="RefSeq" id="WP_244644695.1">
    <property type="nucleotide sequence ID" value="NZ_BMCT01000012.1"/>
</dbReference>
<dbReference type="Pfam" id="PF00924">
    <property type="entry name" value="MS_channel_2nd"/>
    <property type="match status" value="1"/>
</dbReference>
<feature type="signal peptide" evidence="10">
    <location>
        <begin position="1"/>
        <end position="26"/>
    </location>
</feature>
<feature type="transmembrane region" description="Helical" evidence="9">
    <location>
        <begin position="206"/>
        <end position="226"/>
    </location>
</feature>
<dbReference type="GO" id="GO:0005886">
    <property type="term" value="C:plasma membrane"/>
    <property type="evidence" value="ECO:0007669"/>
    <property type="project" value="UniProtKB-SubCell"/>
</dbReference>
<evidence type="ECO:0000256" key="7">
    <source>
        <dbReference type="SAM" id="Coils"/>
    </source>
</evidence>
<evidence type="ECO:0000256" key="3">
    <source>
        <dbReference type="ARBA" id="ARBA00022475"/>
    </source>
</evidence>
<feature type="transmembrane region" description="Helical" evidence="9">
    <location>
        <begin position="289"/>
        <end position="311"/>
    </location>
</feature>
<reference evidence="14" key="2">
    <citation type="submission" date="2020-09" db="EMBL/GenBank/DDBJ databases">
        <authorList>
            <person name="Sun Q."/>
            <person name="Sedlacek I."/>
        </authorList>
    </citation>
    <scope>NUCLEOTIDE SEQUENCE</scope>
    <source>
        <strain evidence="14">CCM 7897</strain>
    </source>
</reference>
<dbReference type="InterPro" id="IPR049278">
    <property type="entry name" value="MS_channel_C"/>
</dbReference>
<evidence type="ECO:0000259" key="13">
    <source>
        <dbReference type="Pfam" id="PF21082"/>
    </source>
</evidence>
<sequence>MRRTVVRIASLLALILCMLAAPAVQAAPPTDPAIATARERLEANRSALDALDAALGVEGLRAPDLDDLRTRLDPVRRDLQTRGEILTPRAADAKMRLEELGAPPAAGAAPEDASVTADREHLKALTADIDGLVKQNRALAARADQLSERISTRRRELFTGQLFERSISIVDPSLWATGATALQAGYRSLSLLVTDSFSYARQRQDLLTLAALSFGVLAIVGIIVFLGRALRRRLSGGQPADGVALPRLRAVREAIKVAVFESLVGPLATIAAVNFLTGFDIVPPRAAEILHGLVVAVFIHSVGRALAKSLLAPGQPWRRLPAFSDATASAIFRYYSWSVTVLAVASFVNALNRALFTPVALTVLASGIGVVFISVFIGLMLVSIGRIAEEEEARAISLAESGGDSEPPSIESSSLSRVRTVLWLVIAVMVGALVAGYVSFASFLGARILVAAAVLAALYILYSLIDAFFGEGLAADTHRSRMLSKTLGLRTKSLEVIATLISGLLKLFLFVVAALVMAGSWGTSSADIMETIDRVSFGVHIGTTTITLWNVLYAVALLIVGILLARGLQKWVSSKLLPGTGMEASLQTSISTIIGYVGIIFAIMIAMGQIGLNLENIALVAGALSVGIGFGLQAIISNFVSGLILLTERPIRVGDTINVKGEEGYVRRISVRSTEIETFERATVIVPNSDLITGMVKNWTHSNTTGRVIVALNVTYDSDVEEVRDILVACACDHPQVLQSPPPRVFITKFADAGILFELRCVVANVDYSLTVKSDLHFSILRRFRQRGVVMASQPWAAAAPAHEPEPEAAPEPQAAPEASVTPPRKGGGSIGASTG</sequence>
<feature type="transmembrane region" description="Helical" evidence="9">
    <location>
        <begin position="332"/>
        <end position="351"/>
    </location>
</feature>
<dbReference type="EMBL" id="BMCT01000012">
    <property type="protein sequence ID" value="GGF87364.1"/>
    <property type="molecule type" value="Genomic_DNA"/>
</dbReference>
<dbReference type="InterPro" id="IPR011014">
    <property type="entry name" value="MscS_channel_TM-2"/>
</dbReference>
<evidence type="ECO:0000256" key="5">
    <source>
        <dbReference type="ARBA" id="ARBA00022989"/>
    </source>
</evidence>
<reference evidence="14" key="1">
    <citation type="journal article" date="2014" name="Int. J. Syst. Evol. Microbiol.">
        <title>Complete genome sequence of Corynebacterium casei LMG S-19264T (=DSM 44701T), isolated from a smear-ripened cheese.</title>
        <authorList>
            <consortium name="US DOE Joint Genome Institute (JGI-PGF)"/>
            <person name="Walter F."/>
            <person name="Albersmeier A."/>
            <person name="Kalinowski J."/>
            <person name="Ruckert C."/>
        </authorList>
    </citation>
    <scope>NUCLEOTIDE SEQUENCE</scope>
    <source>
        <strain evidence="14">CCM 7897</strain>
    </source>
</reference>
<feature type="transmembrane region" description="Helical" evidence="9">
    <location>
        <begin position="421"/>
        <end position="442"/>
    </location>
</feature>
<dbReference type="AlphaFoldDB" id="A0A917FKZ4"/>
<keyword evidence="4 9" id="KW-0812">Transmembrane</keyword>
<evidence type="ECO:0000256" key="10">
    <source>
        <dbReference type="SAM" id="SignalP"/>
    </source>
</evidence>
<evidence type="ECO:0000313" key="15">
    <source>
        <dbReference type="Proteomes" id="UP000606044"/>
    </source>
</evidence>
<feature type="chain" id="PRO_5038101419" evidence="10">
    <location>
        <begin position="27"/>
        <end position="836"/>
    </location>
</feature>
<evidence type="ECO:0000256" key="2">
    <source>
        <dbReference type="ARBA" id="ARBA00008017"/>
    </source>
</evidence>
<feature type="transmembrane region" description="Helical" evidence="9">
    <location>
        <begin position="586"/>
        <end position="611"/>
    </location>
</feature>
<name>A0A917FKZ4_9HYPH</name>
<keyword evidence="7" id="KW-0175">Coiled coil</keyword>
<feature type="region of interest" description="Disordered" evidence="8">
    <location>
        <begin position="797"/>
        <end position="836"/>
    </location>
</feature>
<organism evidence="14 15">
    <name type="scientific">Azorhizobium oxalatiphilum</name>
    <dbReference type="NCBI Taxonomy" id="980631"/>
    <lineage>
        <taxon>Bacteria</taxon>
        <taxon>Pseudomonadati</taxon>
        <taxon>Pseudomonadota</taxon>
        <taxon>Alphaproteobacteria</taxon>
        <taxon>Hyphomicrobiales</taxon>
        <taxon>Xanthobacteraceae</taxon>
        <taxon>Azorhizobium</taxon>
    </lineage>
</organism>
<evidence type="ECO:0000259" key="11">
    <source>
        <dbReference type="Pfam" id="PF00924"/>
    </source>
</evidence>
<dbReference type="PANTHER" id="PTHR30347">
    <property type="entry name" value="POTASSIUM CHANNEL RELATED"/>
    <property type="match status" value="1"/>
</dbReference>
<dbReference type="SUPFAM" id="SSF50182">
    <property type="entry name" value="Sm-like ribonucleoproteins"/>
    <property type="match status" value="1"/>
</dbReference>
<accession>A0A917FKZ4</accession>
<keyword evidence="6 9" id="KW-0472">Membrane</keyword>
<feature type="domain" description="Mechanosensitive ion channel MscS C-terminal" evidence="13">
    <location>
        <begin position="711"/>
        <end position="790"/>
    </location>
</feature>
<evidence type="ECO:0000259" key="12">
    <source>
        <dbReference type="Pfam" id="PF12607"/>
    </source>
</evidence>
<feature type="transmembrane region" description="Helical" evidence="9">
    <location>
        <begin position="257"/>
        <end position="277"/>
    </location>
</feature>
<dbReference type="PANTHER" id="PTHR30347:SF1">
    <property type="entry name" value="MECHANOSENSITIVE CHANNEL MSCK"/>
    <property type="match status" value="1"/>
</dbReference>
<feature type="transmembrane region" description="Helical" evidence="9">
    <location>
        <begin position="496"/>
        <end position="521"/>
    </location>
</feature>
<feature type="coiled-coil region" evidence="7">
    <location>
        <begin position="122"/>
        <end position="149"/>
    </location>
</feature>
<protein>
    <submittedName>
        <fullName evidence="14">Mechanosensitive ion channel protein MscS</fullName>
    </submittedName>
</protein>
<feature type="domain" description="Mechanosensitive ion channel MscS" evidence="11">
    <location>
        <begin position="635"/>
        <end position="701"/>
    </location>
</feature>
<gene>
    <name evidence="14" type="ORF">GCM10007301_54030</name>
</gene>
<dbReference type="InterPro" id="IPR010920">
    <property type="entry name" value="LSM_dom_sf"/>
</dbReference>
<feature type="transmembrane region" description="Helical" evidence="9">
    <location>
        <begin position="617"/>
        <end position="646"/>
    </location>
</feature>
<dbReference type="GO" id="GO:0008381">
    <property type="term" value="F:mechanosensitive monoatomic ion channel activity"/>
    <property type="evidence" value="ECO:0007669"/>
    <property type="project" value="UniProtKB-ARBA"/>
</dbReference>
<dbReference type="InterPro" id="IPR006685">
    <property type="entry name" value="MscS_channel_2nd"/>
</dbReference>
<feature type="transmembrane region" description="Helical" evidence="9">
    <location>
        <begin position="363"/>
        <end position="384"/>
    </location>
</feature>
<dbReference type="InterPro" id="IPR011066">
    <property type="entry name" value="MscS_channel_C_sf"/>
</dbReference>
<evidence type="ECO:0000256" key="9">
    <source>
        <dbReference type="SAM" id="Phobius"/>
    </source>
</evidence>
<dbReference type="Pfam" id="PF21082">
    <property type="entry name" value="MS_channel_3rd"/>
    <property type="match status" value="1"/>
</dbReference>
<comment type="caution">
    <text evidence="14">The sequence shown here is derived from an EMBL/GenBank/DDBJ whole genome shotgun (WGS) entry which is preliminary data.</text>
</comment>
<evidence type="ECO:0000256" key="6">
    <source>
        <dbReference type="ARBA" id="ARBA00023136"/>
    </source>
</evidence>
<keyword evidence="5 9" id="KW-1133">Transmembrane helix</keyword>
<proteinExistence type="inferred from homology"/>
<dbReference type="Gene3D" id="2.30.30.60">
    <property type="match status" value="1"/>
</dbReference>
<evidence type="ECO:0000313" key="14">
    <source>
        <dbReference type="EMBL" id="GGF87364.1"/>
    </source>
</evidence>
<dbReference type="Gene3D" id="1.10.287.1260">
    <property type="match status" value="1"/>
</dbReference>
<evidence type="ECO:0000256" key="8">
    <source>
        <dbReference type="SAM" id="MobiDB-lite"/>
    </source>
</evidence>
<comment type="similarity">
    <text evidence="2">Belongs to the MscS (TC 1.A.23) family.</text>
</comment>
<dbReference type="SUPFAM" id="SSF82861">
    <property type="entry name" value="Mechanosensitive channel protein MscS (YggB), transmembrane region"/>
    <property type="match status" value="1"/>
</dbReference>
<dbReference type="InterPro" id="IPR052702">
    <property type="entry name" value="MscS-like_channel"/>
</dbReference>